<dbReference type="GO" id="GO:0031992">
    <property type="term" value="F:energy transducer activity"/>
    <property type="evidence" value="ECO:0007669"/>
    <property type="project" value="InterPro"/>
</dbReference>
<dbReference type="InterPro" id="IPR006260">
    <property type="entry name" value="TonB/TolA_C"/>
</dbReference>
<evidence type="ECO:0000259" key="15">
    <source>
        <dbReference type="PROSITE" id="PS52015"/>
    </source>
</evidence>
<dbReference type="InterPro" id="IPR051045">
    <property type="entry name" value="TonB-dependent_transducer"/>
</dbReference>
<evidence type="ECO:0000256" key="1">
    <source>
        <dbReference type="ARBA" id="ARBA00004383"/>
    </source>
</evidence>
<evidence type="ECO:0000256" key="2">
    <source>
        <dbReference type="ARBA" id="ARBA00006555"/>
    </source>
</evidence>
<comment type="function">
    <text evidence="13">Interacts with outer membrane receptor proteins that carry out high-affinity binding and energy dependent uptake into the periplasmic space of specific substrates. It could act to transduce energy from the cytoplasmic membrane to specific energy-requiring processes in the outer membrane, resulting in the release into the periplasm of ligands bound by these outer membrane proteins.</text>
</comment>
<evidence type="ECO:0000256" key="10">
    <source>
        <dbReference type="ARBA" id="ARBA00022989"/>
    </source>
</evidence>
<keyword evidence="10" id="KW-1133">Transmembrane helix</keyword>
<comment type="subunit">
    <text evidence="12">Homodimer. Forms a complex with the accessory proteins ExbB and ExbD.</text>
</comment>
<keyword evidence="17" id="KW-1185">Reference proteome</keyword>
<evidence type="ECO:0000256" key="12">
    <source>
        <dbReference type="ARBA" id="ARBA00025849"/>
    </source>
</evidence>
<accession>A0A4R3Z614</accession>
<dbReference type="Gene3D" id="3.30.2420.10">
    <property type="entry name" value="TonB"/>
    <property type="match status" value="1"/>
</dbReference>
<keyword evidence="7" id="KW-0812">Transmembrane</keyword>
<dbReference type="GO" id="GO:0030288">
    <property type="term" value="C:outer membrane-bounded periplasmic space"/>
    <property type="evidence" value="ECO:0007669"/>
    <property type="project" value="InterPro"/>
</dbReference>
<evidence type="ECO:0000256" key="11">
    <source>
        <dbReference type="ARBA" id="ARBA00023136"/>
    </source>
</evidence>
<evidence type="ECO:0000256" key="7">
    <source>
        <dbReference type="ARBA" id="ARBA00022692"/>
    </source>
</evidence>
<evidence type="ECO:0000256" key="9">
    <source>
        <dbReference type="ARBA" id="ARBA00022927"/>
    </source>
</evidence>
<feature type="compositionally biased region" description="Basic residues" evidence="14">
    <location>
        <begin position="60"/>
        <end position="75"/>
    </location>
</feature>
<dbReference type="GO" id="GO:0015891">
    <property type="term" value="P:siderophore transport"/>
    <property type="evidence" value="ECO:0007669"/>
    <property type="project" value="InterPro"/>
</dbReference>
<dbReference type="Proteomes" id="UP000295719">
    <property type="component" value="Unassembled WGS sequence"/>
</dbReference>
<organism evidence="16 17">
    <name type="scientific">Biostraticola tofi</name>
    <dbReference type="NCBI Taxonomy" id="466109"/>
    <lineage>
        <taxon>Bacteria</taxon>
        <taxon>Pseudomonadati</taxon>
        <taxon>Pseudomonadota</taxon>
        <taxon>Gammaproteobacteria</taxon>
        <taxon>Enterobacterales</taxon>
        <taxon>Bruguierivoracaceae</taxon>
        <taxon>Biostraticola</taxon>
    </lineage>
</organism>
<proteinExistence type="inferred from homology"/>
<evidence type="ECO:0000256" key="14">
    <source>
        <dbReference type="SAM" id="MobiDB-lite"/>
    </source>
</evidence>
<keyword evidence="6 13" id="KW-0997">Cell inner membrane</keyword>
<feature type="domain" description="TonB C-terminal" evidence="15">
    <location>
        <begin position="113"/>
        <end position="204"/>
    </location>
</feature>
<protein>
    <recommendedName>
        <fullName evidence="3 13">Protein TonB</fullName>
    </recommendedName>
</protein>
<dbReference type="Pfam" id="PF03544">
    <property type="entry name" value="TonB_C"/>
    <property type="match status" value="1"/>
</dbReference>
<reference evidence="16 17" key="1">
    <citation type="submission" date="2019-03" db="EMBL/GenBank/DDBJ databases">
        <title>Genomic Encyclopedia of Type Strains, Phase IV (KMG-IV): sequencing the most valuable type-strain genomes for metagenomic binning, comparative biology and taxonomic classification.</title>
        <authorList>
            <person name="Goeker M."/>
        </authorList>
    </citation>
    <scope>NUCLEOTIDE SEQUENCE [LARGE SCALE GENOMIC DNA]</scope>
    <source>
        <strain evidence="16 17">DSM 19580</strain>
    </source>
</reference>
<dbReference type="GO" id="GO:0098797">
    <property type="term" value="C:plasma membrane protein complex"/>
    <property type="evidence" value="ECO:0007669"/>
    <property type="project" value="TreeGrafter"/>
</dbReference>
<dbReference type="GO" id="GO:0015031">
    <property type="term" value="P:protein transport"/>
    <property type="evidence" value="ECO:0007669"/>
    <property type="project" value="UniProtKB-UniRule"/>
</dbReference>
<dbReference type="InterPro" id="IPR003538">
    <property type="entry name" value="TonB"/>
</dbReference>
<dbReference type="PROSITE" id="PS52015">
    <property type="entry name" value="TONB_CTD"/>
    <property type="match status" value="1"/>
</dbReference>
<evidence type="ECO:0000313" key="17">
    <source>
        <dbReference type="Proteomes" id="UP000295719"/>
    </source>
</evidence>
<dbReference type="SUPFAM" id="SSF74653">
    <property type="entry name" value="TolA/TonB C-terminal domain"/>
    <property type="match status" value="1"/>
</dbReference>
<evidence type="ECO:0000256" key="3">
    <source>
        <dbReference type="ARBA" id="ARBA00022362"/>
    </source>
</evidence>
<evidence type="ECO:0000256" key="6">
    <source>
        <dbReference type="ARBA" id="ARBA00022519"/>
    </source>
</evidence>
<evidence type="ECO:0000313" key="16">
    <source>
        <dbReference type="EMBL" id="TCV99924.1"/>
    </source>
</evidence>
<feature type="region of interest" description="Disordered" evidence="14">
    <location>
        <begin position="1"/>
        <end position="130"/>
    </location>
</feature>
<dbReference type="PANTHER" id="PTHR33446">
    <property type="entry name" value="PROTEIN TONB-RELATED"/>
    <property type="match status" value="1"/>
</dbReference>
<keyword evidence="11" id="KW-0472">Membrane</keyword>
<evidence type="ECO:0000256" key="4">
    <source>
        <dbReference type="ARBA" id="ARBA00022448"/>
    </source>
</evidence>
<comment type="subcellular location">
    <subcellularLocation>
        <location evidence="1 13">Cell inner membrane</location>
        <topology evidence="1 13">Single-pass membrane protein</topology>
        <orientation evidence="1 13">Periplasmic side</orientation>
    </subcellularLocation>
</comment>
<name>A0A4R3Z614_9GAMM</name>
<evidence type="ECO:0000256" key="8">
    <source>
        <dbReference type="ARBA" id="ARBA00022737"/>
    </source>
</evidence>
<dbReference type="NCBIfam" id="TIGR01352">
    <property type="entry name" value="tonB_Cterm"/>
    <property type="match status" value="1"/>
</dbReference>
<feature type="compositionally biased region" description="Low complexity" evidence="14">
    <location>
        <begin position="1"/>
        <end position="21"/>
    </location>
</feature>
<sequence length="205" mass="22254">MSVTLVAPEPEQAAPAEQPVVEPEPESMPPEPEVVPEPPAPEPVPEPEPEPPAPVQQPKPKPKPVPKKAVVKPRPKPATPVERPRADPQERSDTPAATAPVSRAPQATPSQKAAPGGPKALSRANPAYSSRAQALRIEGKVRVQFDVNADGRTDNIRILSAEPRNMFERDIRQAMRRWRYEAGRPGKDLTMTIYFKLSGVSSSQG</sequence>
<feature type="compositionally biased region" description="Basic and acidic residues" evidence="14">
    <location>
        <begin position="82"/>
        <end position="93"/>
    </location>
</feature>
<keyword evidence="8" id="KW-0677">Repeat</keyword>
<dbReference type="PRINTS" id="PR01374">
    <property type="entry name" value="TONBPROTEIN"/>
</dbReference>
<dbReference type="GO" id="GO:0055085">
    <property type="term" value="P:transmembrane transport"/>
    <property type="evidence" value="ECO:0007669"/>
    <property type="project" value="InterPro"/>
</dbReference>
<evidence type="ECO:0000256" key="13">
    <source>
        <dbReference type="RuleBase" id="RU362123"/>
    </source>
</evidence>
<feature type="compositionally biased region" description="Pro residues" evidence="14">
    <location>
        <begin position="26"/>
        <end position="59"/>
    </location>
</feature>
<keyword evidence="4 13" id="KW-0813">Transport</keyword>
<gene>
    <name evidence="16" type="ORF">EDC52_101264</name>
</gene>
<comment type="caution">
    <text evidence="16">The sequence shown here is derived from an EMBL/GenBank/DDBJ whole genome shotgun (WGS) entry which is preliminary data.</text>
</comment>
<dbReference type="PANTHER" id="PTHR33446:SF8">
    <property type="entry name" value="PROTEIN TONB"/>
    <property type="match status" value="1"/>
</dbReference>
<comment type="similarity">
    <text evidence="2 13">Belongs to the TonB family.</text>
</comment>
<keyword evidence="13" id="KW-0735">Signal-anchor</keyword>
<dbReference type="InterPro" id="IPR037682">
    <property type="entry name" value="TonB_C"/>
</dbReference>
<keyword evidence="5 13" id="KW-1003">Cell membrane</keyword>
<keyword evidence="9 13" id="KW-0653">Protein transport</keyword>
<evidence type="ECO:0000256" key="5">
    <source>
        <dbReference type="ARBA" id="ARBA00022475"/>
    </source>
</evidence>
<dbReference type="EMBL" id="SMCR01000001">
    <property type="protein sequence ID" value="TCV99924.1"/>
    <property type="molecule type" value="Genomic_DNA"/>
</dbReference>
<dbReference type="AlphaFoldDB" id="A0A4R3Z614"/>